<dbReference type="Pfam" id="PF04536">
    <property type="entry name" value="TPM_phosphatase"/>
    <property type="match status" value="1"/>
</dbReference>
<dbReference type="Gene3D" id="3.10.310.50">
    <property type="match status" value="1"/>
</dbReference>
<evidence type="ECO:0000313" key="5">
    <source>
        <dbReference type="Proteomes" id="UP001209885"/>
    </source>
</evidence>
<comment type="caution">
    <text evidence="4">The sequence shown here is derived from an EMBL/GenBank/DDBJ whole genome shotgun (WGS) entry which is preliminary data.</text>
</comment>
<evidence type="ECO:0000256" key="2">
    <source>
        <dbReference type="SAM" id="Phobius"/>
    </source>
</evidence>
<keyword evidence="2" id="KW-0472">Membrane</keyword>
<feature type="transmembrane region" description="Helical" evidence="2">
    <location>
        <begin position="43"/>
        <end position="65"/>
    </location>
</feature>
<dbReference type="RefSeq" id="WP_266056700.1">
    <property type="nucleotide sequence ID" value="NZ_JAPFQN010000005.1"/>
</dbReference>
<dbReference type="EMBL" id="JAPFQN010000005">
    <property type="protein sequence ID" value="MCX2744235.1"/>
    <property type="molecule type" value="Genomic_DNA"/>
</dbReference>
<keyword evidence="2" id="KW-0812">Transmembrane</keyword>
<evidence type="ECO:0000313" key="4">
    <source>
        <dbReference type="EMBL" id="MCX2744235.1"/>
    </source>
</evidence>
<evidence type="ECO:0000256" key="1">
    <source>
        <dbReference type="SAM" id="MobiDB-lite"/>
    </source>
</evidence>
<accession>A0ABT3RSW5</accession>
<evidence type="ECO:0000259" key="3">
    <source>
        <dbReference type="Pfam" id="PF04536"/>
    </source>
</evidence>
<feature type="region of interest" description="Disordered" evidence="1">
    <location>
        <begin position="195"/>
        <end position="214"/>
    </location>
</feature>
<keyword evidence="5" id="KW-1185">Reference proteome</keyword>
<protein>
    <recommendedName>
        <fullName evidence="3">TPM domain-containing protein</fullName>
    </recommendedName>
</protein>
<feature type="domain" description="TPM" evidence="3">
    <location>
        <begin position="93"/>
        <end position="186"/>
    </location>
</feature>
<reference evidence="4 5" key="1">
    <citation type="submission" date="2022-11" db="EMBL/GenBank/DDBJ databases">
        <title>The characterization of three novel Bacteroidetes species and genomic analysis of their roles in tidal elemental geochemical cycles.</title>
        <authorList>
            <person name="Ma K."/>
        </authorList>
    </citation>
    <scope>NUCLEOTIDE SEQUENCE [LARGE SCALE GENOMIC DNA]</scope>
    <source>
        <strain evidence="4 5">M17</strain>
    </source>
</reference>
<keyword evidence="2" id="KW-1133">Transmembrane helix</keyword>
<proteinExistence type="predicted"/>
<dbReference type="Proteomes" id="UP001209885">
    <property type="component" value="Unassembled WGS sequence"/>
</dbReference>
<feature type="transmembrane region" description="Helical" evidence="2">
    <location>
        <begin position="77"/>
        <end position="100"/>
    </location>
</feature>
<name>A0ABT3RSW5_9BACT</name>
<sequence>MKKFNKEEEEKILKAIRDLEKNTSGEFVPYIANKSDDYDEGTWFLATILALIIFAFTAVASYLWLIPARITFFELGLYSLILMAFSILLAKFSIPVRLLFVPLDKKYERVVSAGETAFLEEEIFKTDNRTGILLYISVAEKQVLIMGDSGINSQVKFEDWKEIVEIVVEGIKRKDLANSMVKAIQKSETLLKEHRFPASESPDNEISDRIRYRS</sequence>
<gene>
    <name evidence="4" type="ORF">OO013_10180</name>
</gene>
<organism evidence="4 5">
    <name type="scientific">Mangrovivirga halotolerans</name>
    <dbReference type="NCBI Taxonomy" id="2993936"/>
    <lineage>
        <taxon>Bacteria</taxon>
        <taxon>Pseudomonadati</taxon>
        <taxon>Bacteroidota</taxon>
        <taxon>Cytophagia</taxon>
        <taxon>Cytophagales</taxon>
        <taxon>Mangrovivirgaceae</taxon>
        <taxon>Mangrovivirga</taxon>
    </lineage>
</organism>
<dbReference type="InterPro" id="IPR007621">
    <property type="entry name" value="TPM_dom"/>
</dbReference>